<evidence type="ECO:0000313" key="1">
    <source>
        <dbReference type="EMBL" id="GAT21538.1"/>
    </source>
</evidence>
<keyword evidence="1" id="KW-0347">Helicase</keyword>
<gene>
    <name evidence="1" type="ORF">RIB2604_01004280</name>
</gene>
<keyword evidence="1" id="KW-0378">Hydrolase</keyword>
<comment type="caution">
    <text evidence="1">The sequence shown here is derived from an EMBL/GenBank/DDBJ whole genome shotgun (WGS) entry which is preliminary data.</text>
</comment>
<accession>A0A146F643</accession>
<reference evidence="1 2" key="1">
    <citation type="journal article" date="2016" name="DNA Res.">
        <title>Genome sequence of Aspergillus luchuensis NBRC 4314.</title>
        <authorList>
            <person name="Yamada O."/>
            <person name="Machida M."/>
            <person name="Hosoyama A."/>
            <person name="Goto M."/>
            <person name="Takahashi T."/>
            <person name="Futagami T."/>
            <person name="Yamagata Y."/>
            <person name="Takeuchi M."/>
            <person name="Kobayashi T."/>
            <person name="Koike H."/>
            <person name="Abe K."/>
            <person name="Asai K."/>
            <person name="Arita M."/>
            <person name="Fujita N."/>
            <person name="Fukuda K."/>
            <person name="Higa K."/>
            <person name="Horikawa H."/>
            <person name="Ishikawa T."/>
            <person name="Jinno K."/>
            <person name="Kato Y."/>
            <person name="Kirimura K."/>
            <person name="Mizutani O."/>
            <person name="Nakasone K."/>
            <person name="Sano M."/>
            <person name="Shiraishi Y."/>
            <person name="Tsukahara M."/>
            <person name="Gomi K."/>
        </authorList>
    </citation>
    <scope>NUCLEOTIDE SEQUENCE [LARGE SCALE GENOMIC DNA]</scope>
    <source>
        <strain evidence="1 2">RIB 2604</strain>
    </source>
</reference>
<reference evidence="2" key="2">
    <citation type="submission" date="2016-02" db="EMBL/GenBank/DDBJ databases">
        <title>Genome sequencing of Aspergillus luchuensis NBRC 4314.</title>
        <authorList>
            <person name="Yamada O."/>
        </authorList>
    </citation>
    <scope>NUCLEOTIDE SEQUENCE [LARGE SCALE GENOMIC DNA]</scope>
    <source>
        <strain evidence="2">RIB 2604</strain>
    </source>
</reference>
<dbReference type="AlphaFoldDB" id="A0A146F643"/>
<evidence type="ECO:0000313" key="2">
    <source>
        <dbReference type="Proteomes" id="UP000075230"/>
    </source>
</evidence>
<keyword evidence="1" id="KW-0547">Nucleotide-binding</keyword>
<organism evidence="1 2">
    <name type="scientific">Aspergillus kawachii</name>
    <name type="common">White koji mold</name>
    <name type="synonym">Aspergillus awamori var. kawachi</name>
    <dbReference type="NCBI Taxonomy" id="1069201"/>
    <lineage>
        <taxon>Eukaryota</taxon>
        <taxon>Fungi</taxon>
        <taxon>Dikarya</taxon>
        <taxon>Ascomycota</taxon>
        <taxon>Pezizomycotina</taxon>
        <taxon>Eurotiomycetes</taxon>
        <taxon>Eurotiomycetidae</taxon>
        <taxon>Eurotiales</taxon>
        <taxon>Aspergillaceae</taxon>
        <taxon>Aspergillus</taxon>
        <taxon>Aspergillus subgen. Circumdati</taxon>
    </lineage>
</organism>
<sequence length="67" mass="7485">MALTVRFMPKPISSHSWASCMVWSWSIGCRVAKFHHCENPSIHPLRDGAMSVIRPGRRSNSDCSSPS</sequence>
<dbReference type="PROSITE" id="PS51257">
    <property type="entry name" value="PROKAR_LIPOPROTEIN"/>
    <property type="match status" value="1"/>
</dbReference>
<protein>
    <submittedName>
        <fullName evidence="1">SNF2 family helicase</fullName>
    </submittedName>
</protein>
<proteinExistence type="predicted"/>
<dbReference type="EMBL" id="BCWF01000010">
    <property type="protein sequence ID" value="GAT21538.1"/>
    <property type="molecule type" value="Genomic_DNA"/>
</dbReference>
<dbReference type="GO" id="GO:0004386">
    <property type="term" value="F:helicase activity"/>
    <property type="evidence" value="ECO:0007669"/>
    <property type="project" value="UniProtKB-KW"/>
</dbReference>
<dbReference type="Proteomes" id="UP000075230">
    <property type="component" value="Unassembled WGS sequence"/>
</dbReference>
<keyword evidence="1" id="KW-0067">ATP-binding</keyword>
<name>A0A146F643_ASPKA</name>